<proteinExistence type="predicted"/>
<reference evidence="3" key="1">
    <citation type="journal article" date="2013" name="Science">
        <title>The Amborella genome and the evolution of flowering plants.</title>
        <authorList>
            <consortium name="Amborella Genome Project"/>
        </authorList>
    </citation>
    <scope>NUCLEOTIDE SEQUENCE [LARGE SCALE GENOMIC DNA]</scope>
</reference>
<dbReference type="Pfam" id="PF21529">
    <property type="entry name" value="GLV1-2"/>
    <property type="match status" value="1"/>
</dbReference>
<dbReference type="EMBL" id="KI392290">
    <property type="protein sequence ID" value="ERN17938.1"/>
    <property type="molecule type" value="Genomic_DNA"/>
</dbReference>
<evidence type="ECO:0000313" key="3">
    <source>
        <dbReference type="Proteomes" id="UP000017836"/>
    </source>
</evidence>
<gene>
    <name evidence="2" type="ORF">AMTR_s00046p00058180</name>
</gene>
<organism evidence="2 3">
    <name type="scientific">Amborella trichopoda</name>
    <dbReference type="NCBI Taxonomy" id="13333"/>
    <lineage>
        <taxon>Eukaryota</taxon>
        <taxon>Viridiplantae</taxon>
        <taxon>Streptophyta</taxon>
        <taxon>Embryophyta</taxon>
        <taxon>Tracheophyta</taxon>
        <taxon>Spermatophyta</taxon>
        <taxon>Magnoliopsida</taxon>
        <taxon>Amborellales</taxon>
        <taxon>Amborellaceae</taxon>
        <taxon>Amborella</taxon>
    </lineage>
</organism>
<dbReference type="AlphaFoldDB" id="U5DBZ4"/>
<name>U5DBZ4_AMBTC</name>
<sequence length="75" mass="8217">MASPQFLRVPLLLLLLILSEGRPLAVGNGVEERRRESVVGEELVPVNVHVDGYPDPMDIAGMDYTPAGKKKPIHN</sequence>
<evidence type="ECO:0000313" key="2">
    <source>
        <dbReference type="EMBL" id="ERN17938.1"/>
    </source>
</evidence>
<keyword evidence="3" id="KW-1185">Reference proteome</keyword>
<dbReference type="InterPro" id="IPR049306">
    <property type="entry name" value="GLV1-2"/>
</dbReference>
<dbReference type="HOGENOM" id="CLU_2674386_0_0_1"/>
<keyword evidence="1" id="KW-0732">Signal</keyword>
<accession>U5DBZ4</accession>
<dbReference type="Gramene" id="ERN17938">
    <property type="protein sequence ID" value="ERN17938"/>
    <property type="gene ID" value="AMTR_s00046p00058180"/>
</dbReference>
<protein>
    <recommendedName>
        <fullName evidence="4">Neprosin activation peptide domain-containing protein</fullName>
    </recommendedName>
</protein>
<evidence type="ECO:0008006" key="4">
    <source>
        <dbReference type="Google" id="ProtNLM"/>
    </source>
</evidence>
<feature type="signal peptide" evidence="1">
    <location>
        <begin position="1"/>
        <end position="21"/>
    </location>
</feature>
<evidence type="ECO:0000256" key="1">
    <source>
        <dbReference type="SAM" id="SignalP"/>
    </source>
</evidence>
<feature type="chain" id="PRO_5004658803" description="Neprosin activation peptide domain-containing protein" evidence="1">
    <location>
        <begin position="22"/>
        <end position="75"/>
    </location>
</feature>
<dbReference type="Proteomes" id="UP000017836">
    <property type="component" value="Unassembled WGS sequence"/>
</dbReference>